<evidence type="ECO:0000313" key="2">
    <source>
        <dbReference type="EMBL" id="MFC3531382.1"/>
    </source>
</evidence>
<proteinExistence type="predicted"/>
<comment type="caution">
    <text evidence="2">The sequence shown here is derived from an EMBL/GenBank/DDBJ whole genome shotgun (WGS) entry which is preliminary data.</text>
</comment>
<name>A0ABV7RDA3_9NEIS</name>
<feature type="domain" description="LD-carboxypeptidase C-terminal" evidence="1">
    <location>
        <begin position="2"/>
        <end position="86"/>
    </location>
</feature>
<protein>
    <recommendedName>
        <fullName evidence="1">LD-carboxypeptidase C-terminal domain-containing protein</fullName>
    </recommendedName>
</protein>
<dbReference type="EMBL" id="JBHRXN010000010">
    <property type="protein sequence ID" value="MFC3531382.1"/>
    <property type="molecule type" value="Genomic_DNA"/>
</dbReference>
<gene>
    <name evidence="2" type="ORF">ACFOLG_04225</name>
</gene>
<reference evidence="3" key="1">
    <citation type="journal article" date="2019" name="Int. J. Syst. Evol. Microbiol.">
        <title>The Global Catalogue of Microorganisms (GCM) 10K type strain sequencing project: providing services to taxonomists for standard genome sequencing and annotation.</title>
        <authorList>
            <consortium name="The Broad Institute Genomics Platform"/>
            <consortium name="The Broad Institute Genome Sequencing Center for Infectious Disease"/>
            <person name="Wu L."/>
            <person name="Ma J."/>
        </authorList>
    </citation>
    <scope>NUCLEOTIDE SEQUENCE [LARGE SCALE GENOMIC DNA]</scope>
    <source>
        <strain evidence="3">KCTC 42742</strain>
    </source>
</reference>
<evidence type="ECO:0000259" key="1">
    <source>
        <dbReference type="Pfam" id="PF17676"/>
    </source>
</evidence>
<keyword evidence="3" id="KW-1185">Reference proteome</keyword>
<sequence length="106" mass="11038">MENCELAPCELMRALLGMRLAGVFDGLAGLVLGRSSGPDAMADGELDYQAAVQQALAGLACPVVLDADIGHVPPQWCLLNGAWARLEVSEGTALLQQCHPLPRAAG</sequence>
<dbReference type="SUPFAM" id="SSF141986">
    <property type="entry name" value="LD-carboxypeptidase A C-terminal domain-like"/>
    <property type="match status" value="1"/>
</dbReference>
<dbReference type="Proteomes" id="UP001595741">
    <property type="component" value="Unassembled WGS sequence"/>
</dbReference>
<dbReference type="Pfam" id="PF17676">
    <property type="entry name" value="Peptidase_S66C"/>
    <property type="match status" value="1"/>
</dbReference>
<evidence type="ECO:0000313" key="3">
    <source>
        <dbReference type="Proteomes" id="UP001595741"/>
    </source>
</evidence>
<dbReference type="InterPro" id="IPR040921">
    <property type="entry name" value="Peptidase_S66C"/>
</dbReference>
<dbReference type="RefSeq" id="WP_386089316.1">
    <property type="nucleotide sequence ID" value="NZ_JBHRXN010000010.1"/>
</dbReference>
<accession>A0ABV7RDA3</accession>
<dbReference type="Gene3D" id="3.50.30.60">
    <property type="entry name" value="LD-carboxypeptidase A C-terminal domain-like"/>
    <property type="match status" value="1"/>
</dbReference>
<dbReference type="InterPro" id="IPR027461">
    <property type="entry name" value="Carboxypeptidase_A_C_sf"/>
</dbReference>
<organism evidence="2 3">
    <name type="scientific">Vogesella facilis</name>
    <dbReference type="NCBI Taxonomy" id="1655232"/>
    <lineage>
        <taxon>Bacteria</taxon>
        <taxon>Pseudomonadati</taxon>
        <taxon>Pseudomonadota</taxon>
        <taxon>Betaproteobacteria</taxon>
        <taxon>Neisseriales</taxon>
        <taxon>Chromobacteriaceae</taxon>
        <taxon>Vogesella</taxon>
    </lineage>
</organism>